<dbReference type="RefSeq" id="WP_220645099.1">
    <property type="nucleotide sequence ID" value="NZ_CP080647.1"/>
</dbReference>
<evidence type="ECO:0000313" key="1">
    <source>
        <dbReference type="EMBL" id="QYX75951.1"/>
    </source>
</evidence>
<protein>
    <submittedName>
        <fullName evidence="1">Uncharacterized protein</fullName>
    </submittedName>
</protein>
<organism evidence="1 2">
    <name type="scientific">Streptomyces akebiae</name>
    <dbReference type="NCBI Taxonomy" id="2865673"/>
    <lineage>
        <taxon>Bacteria</taxon>
        <taxon>Bacillati</taxon>
        <taxon>Actinomycetota</taxon>
        <taxon>Actinomycetes</taxon>
        <taxon>Kitasatosporales</taxon>
        <taxon>Streptomycetaceae</taxon>
        <taxon>Streptomyces</taxon>
    </lineage>
</organism>
<dbReference type="Proteomes" id="UP000827138">
    <property type="component" value="Chromosome"/>
</dbReference>
<proteinExistence type="predicted"/>
<sequence length="58" mass="6203">MVDLAQIHCVGRIGRSGDWSFVVACVGSKGWALDPAASCGAEMPILDPRPDDPPSFFR</sequence>
<reference evidence="1 2" key="1">
    <citation type="submission" date="2021-08" db="EMBL/GenBank/DDBJ databases">
        <authorList>
            <person name="Ping M."/>
        </authorList>
    </citation>
    <scope>NUCLEOTIDE SEQUENCE [LARGE SCALE GENOMIC DNA]</scope>
    <source>
        <strain evidence="1 2">MG28</strain>
    </source>
</reference>
<dbReference type="EMBL" id="CP080647">
    <property type="protein sequence ID" value="QYX75951.1"/>
    <property type="molecule type" value="Genomic_DNA"/>
</dbReference>
<keyword evidence="2" id="KW-1185">Reference proteome</keyword>
<evidence type="ECO:0000313" key="2">
    <source>
        <dbReference type="Proteomes" id="UP000827138"/>
    </source>
</evidence>
<name>A0ABX8XKP3_9ACTN</name>
<gene>
    <name evidence="1" type="ORF">K1J60_05015</name>
</gene>
<accession>A0ABX8XKP3</accession>